<evidence type="ECO:0000256" key="4">
    <source>
        <dbReference type="ARBA" id="ARBA00023242"/>
    </source>
</evidence>
<dbReference type="PANTHER" id="PTHR13489">
    <property type="entry name" value="MINI-CHROMOSOME MAINTENANCE COMPLEX-BINDING PROTEIN"/>
    <property type="match status" value="1"/>
</dbReference>
<dbReference type="PANTHER" id="PTHR13489:SF0">
    <property type="entry name" value="MINI-CHROMOSOME MAINTENANCE COMPLEX-BINDING PROTEIN"/>
    <property type="match status" value="1"/>
</dbReference>
<gene>
    <name evidence="6" type="ORF">HICCMSTLAB_LOCUS9031</name>
</gene>
<evidence type="ECO:0000256" key="3">
    <source>
        <dbReference type="ARBA" id="ARBA00015405"/>
    </source>
</evidence>
<dbReference type="EMBL" id="CAJNRD030001121">
    <property type="protein sequence ID" value="CAG5098097.1"/>
    <property type="molecule type" value="Genomic_DNA"/>
</dbReference>
<dbReference type="InterPro" id="IPR019140">
    <property type="entry name" value="MCM_complex-bd"/>
</dbReference>
<comment type="subcellular location">
    <subcellularLocation>
        <location evidence="1">Nucleus</location>
    </subcellularLocation>
</comment>
<dbReference type="Proteomes" id="UP000786811">
    <property type="component" value="Unassembled WGS sequence"/>
</dbReference>
<evidence type="ECO:0000313" key="7">
    <source>
        <dbReference type="Proteomes" id="UP000786811"/>
    </source>
</evidence>
<dbReference type="GO" id="GO:0005634">
    <property type="term" value="C:nucleus"/>
    <property type="evidence" value="ECO:0007669"/>
    <property type="project" value="UniProtKB-SubCell"/>
</dbReference>
<accession>A0A8J2HFQ2</accession>
<sequence length="603" mass="69371">MSDIKEWTKEYYIENKELCDKILESIDNFEGIPSLNNLPLHVLKDGQLVRFSGMIQDMYNPELYMEKYQVKNLDTGSVNMRSGMYQDILKCLANEEVVLDCDENKNSERLNCLMISIPGLNNWAKENITGCELNKNDFTKSTSSSFSTEKRALDNDYDDDDDNDDEPMDTTAEPALKKEKLSVVPPESQTKNDFFFKSKVIISQDHLINFPIPIVDGKTCVVKIYNDNCYKLNQVLDIVGFISLNPKIDDLTTSEADIIMDEIEIAEAQMYNLPPSFIPRLHAIKVNQLVPKIFYNNYNSIISKVNLIRSDLHLVLSQLLFGDELAANYVICNLLSGIYTRKDYLCLGNFPLNITGFSIDKFPYFTNNFYDILKLFVAKTHLFECTLDNLNNSKLVPRKDYDSDKLLSGILQLSDNTLLIIDETKLIPGQVTPNGKINYKAITDLIKFQKINYDFKYYTIEYETDIPVLILSQVKSFIPCAMQIPLKINEETDKVYSQVIEATKQFLKNSERLNNIRGYLELLHSNELKLKDDITDIIQQDFVDLRRIDSKLINADSLHQLMVFARFMAISYGEDSLSVERWKQILTLEKSRLARLSNSNTSK</sequence>
<evidence type="ECO:0000256" key="5">
    <source>
        <dbReference type="SAM" id="MobiDB-lite"/>
    </source>
</evidence>
<comment type="caution">
    <text evidence="6">The sequence shown here is derived from an EMBL/GenBank/DDBJ whole genome shotgun (WGS) entry which is preliminary data.</text>
</comment>
<keyword evidence="4" id="KW-0539">Nucleus</keyword>
<reference evidence="6" key="1">
    <citation type="submission" date="2021-04" db="EMBL/GenBank/DDBJ databases">
        <authorList>
            <person name="Chebbi M.A.C M."/>
        </authorList>
    </citation>
    <scope>NUCLEOTIDE SEQUENCE</scope>
</reference>
<keyword evidence="7" id="KW-1185">Reference proteome</keyword>
<comment type="similarity">
    <text evidence="2">Belongs to the MCMBP family.</text>
</comment>
<evidence type="ECO:0000256" key="1">
    <source>
        <dbReference type="ARBA" id="ARBA00004123"/>
    </source>
</evidence>
<dbReference type="Pfam" id="PF09739">
    <property type="entry name" value="MCM_bind"/>
    <property type="match status" value="1"/>
</dbReference>
<evidence type="ECO:0000313" key="6">
    <source>
        <dbReference type="EMBL" id="CAG5098097.1"/>
    </source>
</evidence>
<dbReference type="GO" id="GO:0006261">
    <property type="term" value="P:DNA-templated DNA replication"/>
    <property type="evidence" value="ECO:0007669"/>
    <property type="project" value="TreeGrafter"/>
</dbReference>
<organism evidence="6 7">
    <name type="scientific">Cotesia congregata</name>
    <name type="common">Parasitoid wasp</name>
    <name type="synonym">Apanteles congregatus</name>
    <dbReference type="NCBI Taxonomy" id="51543"/>
    <lineage>
        <taxon>Eukaryota</taxon>
        <taxon>Metazoa</taxon>
        <taxon>Ecdysozoa</taxon>
        <taxon>Arthropoda</taxon>
        <taxon>Hexapoda</taxon>
        <taxon>Insecta</taxon>
        <taxon>Pterygota</taxon>
        <taxon>Neoptera</taxon>
        <taxon>Endopterygota</taxon>
        <taxon>Hymenoptera</taxon>
        <taxon>Apocrita</taxon>
        <taxon>Ichneumonoidea</taxon>
        <taxon>Braconidae</taxon>
        <taxon>Microgastrinae</taxon>
        <taxon>Cotesia</taxon>
    </lineage>
</organism>
<evidence type="ECO:0000256" key="2">
    <source>
        <dbReference type="ARBA" id="ARBA00007925"/>
    </source>
</evidence>
<feature type="region of interest" description="Disordered" evidence="5">
    <location>
        <begin position="140"/>
        <end position="183"/>
    </location>
</feature>
<dbReference type="AlphaFoldDB" id="A0A8J2HFQ2"/>
<dbReference type="GO" id="GO:0003682">
    <property type="term" value="F:chromatin binding"/>
    <property type="evidence" value="ECO:0007669"/>
    <property type="project" value="TreeGrafter"/>
</dbReference>
<proteinExistence type="inferred from homology"/>
<name>A0A8J2HFQ2_COTCN</name>
<feature type="compositionally biased region" description="Acidic residues" evidence="5">
    <location>
        <begin position="155"/>
        <end position="168"/>
    </location>
</feature>
<protein>
    <recommendedName>
        <fullName evidence="3">Mini-chromosome maintenance complex-binding protein</fullName>
    </recommendedName>
</protein>
<dbReference type="OrthoDB" id="329666at2759"/>